<dbReference type="Pfam" id="PF09731">
    <property type="entry name" value="Mitofilin"/>
    <property type="match status" value="1"/>
</dbReference>
<comment type="caution">
    <text evidence="16">The sequence shown here is derived from an EMBL/GenBank/DDBJ whole genome shotgun (WGS) entry which is preliminary data.</text>
</comment>
<evidence type="ECO:0000313" key="16">
    <source>
        <dbReference type="EMBL" id="RKF58588.1"/>
    </source>
</evidence>
<evidence type="ECO:0000256" key="5">
    <source>
        <dbReference type="ARBA" id="ARBA00022692"/>
    </source>
</evidence>
<evidence type="ECO:0000256" key="1">
    <source>
        <dbReference type="ARBA" id="ARBA00004434"/>
    </source>
</evidence>
<dbReference type="GO" id="GO:0042407">
    <property type="term" value="P:cristae formation"/>
    <property type="evidence" value="ECO:0007669"/>
    <property type="project" value="TreeGrafter"/>
</dbReference>
<keyword evidence="10 13" id="KW-0496">Mitochondrion</keyword>
<evidence type="ECO:0000256" key="14">
    <source>
        <dbReference type="SAM" id="Coils"/>
    </source>
</evidence>
<evidence type="ECO:0000256" key="7">
    <source>
        <dbReference type="ARBA" id="ARBA00022946"/>
    </source>
</evidence>
<gene>
    <name evidence="16" type="ORF">OnM2_066009</name>
</gene>
<feature type="compositionally biased region" description="Polar residues" evidence="15">
    <location>
        <begin position="235"/>
        <end position="265"/>
    </location>
</feature>
<keyword evidence="9 14" id="KW-0175">Coiled coil</keyword>
<comment type="subunit">
    <text evidence="3 13">Component of the mitochondrial contact site and cristae organizing system (MICOS) complex.</text>
</comment>
<evidence type="ECO:0000313" key="17">
    <source>
        <dbReference type="Proteomes" id="UP000286134"/>
    </source>
</evidence>
<comment type="subcellular location">
    <subcellularLocation>
        <location evidence="1 13">Mitochondrion inner membrane</location>
        <topology evidence="1 13">Single-pass membrane protein</topology>
    </subcellularLocation>
</comment>
<evidence type="ECO:0000256" key="9">
    <source>
        <dbReference type="ARBA" id="ARBA00023054"/>
    </source>
</evidence>
<feature type="compositionally biased region" description="Low complexity" evidence="15">
    <location>
        <begin position="223"/>
        <end position="233"/>
    </location>
</feature>
<dbReference type="PANTHER" id="PTHR15415:SF7">
    <property type="entry name" value="MICOS COMPLEX SUBUNIT MIC60"/>
    <property type="match status" value="1"/>
</dbReference>
<dbReference type="STRING" id="212602.A0A420HMC7"/>
<keyword evidence="5 13" id="KW-0812">Transmembrane</keyword>
<sequence>MLRASVSSSKRLVGHRLSCLNTTGRRYQIIPQRNYANEKKLDIKDVPKVQNKLDHAQVTSTTKILNQSIPVVVNSSSTPSNPSRVVLPDSKETHQSVRFVPVRKPRKLFRKFASFLVFFTAIGFSGGVYLSSINDNFHDFFTEYVPFGEQAVLYLEEMEYRKRFPVSSEVGSKEPNSLTSIARHSGVSWRIAEEQKPGSTGRHKDATNIDQNLSRPSSEEKNNSASSSSNEPSTVLLSSTKENSSKTQPILAQNSPVTSDQGKVSELPTSVPFTIPEVDQPSRFPPESNRIDPITMNDGNEPLVQDLVKIINDIIVVVEADNLNAKFISTIEKAKTQLSTVGSRILALKQHAHKEANDKIEAEKRDFDQAAKELIRRVELEMQDQQVGWQEAWQAEREKIQASYDKKLRSELERAKEIYEQRLRNSLLEQAIEMRKKFSQEIQERVEEERNGRLKGLSELSNTVADLEKLATNWNSVVDFNLKTQQLHVAVEATRVFLEKSEKPRPFLRELVALREIASDDPVVNAAIASINPIAYHQGIPSSAQIIDRFRRVATEVRKAALLPTDAGVASHASSYVLSKLLFKKTGIGKRNDVESVLTRAETYLEEGNLDSAAREVNGLKGWAKTLSRDWLDEVRRVLEVRQALDVISTEARLKSLTVGE</sequence>
<organism evidence="16 17">
    <name type="scientific">Erysiphe neolycopersici</name>
    <dbReference type="NCBI Taxonomy" id="212602"/>
    <lineage>
        <taxon>Eukaryota</taxon>
        <taxon>Fungi</taxon>
        <taxon>Dikarya</taxon>
        <taxon>Ascomycota</taxon>
        <taxon>Pezizomycotina</taxon>
        <taxon>Leotiomycetes</taxon>
        <taxon>Erysiphales</taxon>
        <taxon>Erysiphaceae</taxon>
        <taxon>Erysiphe</taxon>
    </lineage>
</organism>
<dbReference type="PANTHER" id="PTHR15415">
    <property type="entry name" value="MITOFILIN"/>
    <property type="match status" value="1"/>
</dbReference>
<comment type="similarity">
    <text evidence="2 13">Belongs to the MICOS complex subunit Mic60 family.</text>
</comment>
<evidence type="ECO:0000256" key="15">
    <source>
        <dbReference type="SAM" id="MobiDB-lite"/>
    </source>
</evidence>
<evidence type="ECO:0000256" key="6">
    <source>
        <dbReference type="ARBA" id="ARBA00022792"/>
    </source>
</evidence>
<evidence type="ECO:0000256" key="13">
    <source>
        <dbReference type="RuleBase" id="RU363000"/>
    </source>
</evidence>
<reference evidence="16 17" key="1">
    <citation type="journal article" date="2018" name="BMC Genomics">
        <title>Comparative genome analyses reveal sequence features reflecting distinct modes of host-adaptation between dicot and monocot powdery mildew.</title>
        <authorList>
            <person name="Wu Y."/>
            <person name="Ma X."/>
            <person name="Pan Z."/>
            <person name="Kale S.D."/>
            <person name="Song Y."/>
            <person name="King H."/>
            <person name="Zhang Q."/>
            <person name="Presley C."/>
            <person name="Deng X."/>
            <person name="Wei C.I."/>
            <person name="Xiao S."/>
        </authorList>
    </citation>
    <scope>NUCLEOTIDE SEQUENCE [LARGE SCALE GENOMIC DNA]</scope>
    <source>
        <strain evidence="16">UMSG2</strain>
    </source>
</reference>
<dbReference type="EMBL" id="MCFK01006681">
    <property type="protein sequence ID" value="RKF58588.1"/>
    <property type="molecule type" value="Genomic_DNA"/>
</dbReference>
<feature type="compositionally biased region" description="Basic and acidic residues" evidence="15">
    <location>
        <begin position="194"/>
        <end position="207"/>
    </location>
</feature>
<name>A0A420HMC7_9PEZI</name>
<accession>A0A420HMC7</accession>
<protein>
    <recommendedName>
        <fullName evidence="4 13">MICOS complex subunit MIC60</fullName>
    </recommendedName>
    <alternativeName>
        <fullName evidence="13">Mitofilin</fullName>
    </alternativeName>
</protein>
<feature type="transmembrane region" description="Helical" evidence="13">
    <location>
        <begin position="112"/>
        <end position="130"/>
    </location>
</feature>
<dbReference type="InterPro" id="IPR019133">
    <property type="entry name" value="MIC60"/>
</dbReference>
<dbReference type="AlphaFoldDB" id="A0A420HMC7"/>
<proteinExistence type="inferred from homology"/>
<feature type="region of interest" description="Disordered" evidence="15">
    <location>
        <begin position="194"/>
        <end position="265"/>
    </location>
</feature>
<keyword evidence="11 13" id="KW-0472">Membrane</keyword>
<dbReference type="Proteomes" id="UP000286134">
    <property type="component" value="Unassembled WGS sequence"/>
</dbReference>
<dbReference type="OrthoDB" id="10261039at2759"/>
<comment type="function">
    <text evidence="12">Component of the MICOS complex, a large protein complex of the mitochondrial inner membrane that plays crucial roles in the maintenance of crista junctions, inner membrane architecture, and formation of contact sites to the outer membrane. Plays a role in keeping cristae membranes connected to the inner boundary membrane. Also promotes protein import via the mitochondrial intermembrane space assembly (MIA) pathway.</text>
</comment>
<keyword evidence="8 13" id="KW-1133">Transmembrane helix</keyword>
<evidence type="ECO:0000256" key="3">
    <source>
        <dbReference type="ARBA" id="ARBA00011875"/>
    </source>
</evidence>
<evidence type="ECO:0000256" key="12">
    <source>
        <dbReference type="ARBA" id="ARBA00025571"/>
    </source>
</evidence>
<keyword evidence="7" id="KW-0809">Transit peptide</keyword>
<keyword evidence="17" id="KW-1185">Reference proteome</keyword>
<evidence type="ECO:0000256" key="2">
    <source>
        <dbReference type="ARBA" id="ARBA00010877"/>
    </source>
</evidence>
<evidence type="ECO:0000256" key="10">
    <source>
        <dbReference type="ARBA" id="ARBA00023128"/>
    </source>
</evidence>
<keyword evidence="6 13" id="KW-0999">Mitochondrion inner membrane</keyword>
<feature type="coiled-coil region" evidence="14">
    <location>
        <begin position="409"/>
        <end position="448"/>
    </location>
</feature>
<dbReference type="GO" id="GO:0061617">
    <property type="term" value="C:MICOS complex"/>
    <property type="evidence" value="ECO:0007669"/>
    <property type="project" value="TreeGrafter"/>
</dbReference>
<evidence type="ECO:0000256" key="8">
    <source>
        <dbReference type="ARBA" id="ARBA00022989"/>
    </source>
</evidence>
<evidence type="ECO:0000256" key="4">
    <source>
        <dbReference type="ARBA" id="ARBA00018116"/>
    </source>
</evidence>
<evidence type="ECO:0000256" key="11">
    <source>
        <dbReference type="ARBA" id="ARBA00023136"/>
    </source>
</evidence>